<evidence type="ECO:0000313" key="1">
    <source>
        <dbReference type="EMBL" id="MDR6533211.1"/>
    </source>
</evidence>
<dbReference type="InterPro" id="IPR052991">
    <property type="entry name" value="Non-func_TypeII_TA_Antitoxin"/>
</dbReference>
<protein>
    <submittedName>
        <fullName evidence="1">Transcriptional regulator</fullName>
    </submittedName>
</protein>
<dbReference type="PANTHER" id="PTHR40688:SF2">
    <property type="entry name" value="RIBBON-HELIX-HELIX PROTEIN COPG DOMAIN-CONTAINING PROTEIN"/>
    <property type="match status" value="1"/>
</dbReference>
<organism evidence="1 2">
    <name type="scientific">Caulobacter rhizosphaerae</name>
    <dbReference type="NCBI Taxonomy" id="2010972"/>
    <lineage>
        <taxon>Bacteria</taxon>
        <taxon>Pseudomonadati</taxon>
        <taxon>Pseudomonadota</taxon>
        <taxon>Alphaproteobacteria</taxon>
        <taxon>Caulobacterales</taxon>
        <taxon>Caulobacteraceae</taxon>
        <taxon>Caulobacter</taxon>
    </lineage>
</organism>
<keyword evidence="2" id="KW-1185">Reference proteome</keyword>
<sequence length="89" mass="10293">MTKSAPLRIELDSDLDRRLSKVAEVMDQPKTALVEQAVRDFLEVRDWQDAAIDEGLRAAEEGRVFEHDEIVEWVASWDTPNERPMPTRD</sequence>
<dbReference type="PANTHER" id="PTHR40688">
    <property type="match status" value="1"/>
</dbReference>
<dbReference type="RefSeq" id="WP_310034041.1">
    <property type="nucleotide sequence ID" value="NZ_JAVDRL010000012.1"/>
</dbReference>
<evidence type="ECO:0000313" key="2">
    <source>
        <dbReference type="Proteomes" id="UP001262754"/>
    </source>
</evidence>
<dbReference type="EMBL" id="JAVDRL010000012">
    <property type="protein sequence ID" value="MDR6533211.1"/>
    <property type="molecule type" value="Genomic_DNA"/>
</dbReference>
<gene>
    <name evidence="1" type="ORF">J2800_003973</name>
</gene>
<proteinExistence type="predicted"/>
<accession>A0ABU1N432</accession>
<name>A0ABU1N432_9CAUL</name>
<dbReference type="Proteomes" id="UP001262754">
    <property type="component" value="Unassembled WGS sequence"/>
</dbReference>
<reference evidence="1 2" key="1">
    <citation type="submission" date="2023-07" db="EMBL/GenBank/DDBJ databases">
        <title>Sorghum-associated microbial communities from plants grown in Nebraska, USA.</title>
        <authorList>
            <person name="Schachtman D."/>
        </authorList>
    </citation>
    <scope>NUCLEOTIDE SEQUENCE [LARGE SCALE GENOMIC DNA]</scope>
    <source>
        <strain evidence="1 2">DS2154</strain>
    </source>
</reference>
<comment type="caution">
    <text evidence="1">The sequence shown here is derived from an EMBL/GenBank/DDBJ whole genome shotgun (WGS) entry which is preliminary data.</text>
</comment>